<accession>A0A3E1K887</accession>
<dbReference type="AlphaFoldDB" id="A0A3E1K887"/>
<comment type="caution">
    <text evidence="1">The sequence shown here is derived from an EMBL/GenBank/DDBJ whole genome shotgun (WGS) entry which is preliminary data.</text>
</comment>
<sequence length="74" mass="8207">MGLAMQWKLMVVLVALPVLAGWYFSWRATGDEVVDAGGALSSDELVVDEPDGTTWYRFLFTTDPESRGLVFPQP</sequence>
<organism evidence="1 2">
    <name type="scientific">Wenzhouxiangella sediminis</name>
    <dbReference type="NCBI Taxonomy" id="1792836"/>
    <lineage>
        <taxon>Bacteria</taxon>
        <taxon>Pseudomonadati</taxon>
        <taxon>Pseudomonadota</taxon>
        <taxon>Gammaproteobacteria</taxon>
        <taxon>Chromatiales</taxon>
        <taxon>Wenzhouxiangellaceae</taxon>
        <taxon>Wenzhouxiangella</taxon>
    </lineage>
</organism>
<dbReference type="EMBL" id="QUZK01000037">
    <property type="protein sequence ID" value="RFF30242.1"/>
    <property type="molecule type" value="Genomic_DNA"/>
</dbReference>
<evidence type="ECO:0000313" key="1">
    <source>
        <dbReference type="EMBL" id="RFF30242.1"/>
    </source>
</evidence>
<protein>
    <submittedName>
        <fullName evidence="1">Uncharacterized protein</fullName>
    </submittedName>
</protein>
<gene>
    <name evidence="1" type="ORF">DZC52_09185</name>
</gene>
<reference evidence="1 2" key="1">
    <citation type="submission" date="2018-08" db="EMBL/GenBank/DDBJ databases">
        <title>Wenzhouxiangella salilacus sp. nov., a novel bacterium isolated from a saline lake in Xinjiang Province, China.</title>
        <authorList>
            <person name="Han S."/>
        </authorList>
    </citation>
    <scope>NUCLEOTIDE SEQUENCE [LARGE SCALE GENOMIC DNA]</scope>
    <source>
        <strain evidence="1 2">XDB06</strain>
    </source>
</reference>
<name>A0A3E1K887_9GAMM</name>
<proteinExistence type="predicted"/>
<dbReference type="RefSeq" id="WP_116650843.1">
    <property type="nucleotide sequence ID" value="NZ_QUZK01000037.1"/>
</dbReference>
<dbReference type="Proteomes" id="UP000260351">
    <property type="component" value="Unassembled WGS sequence"/>
</dbReference>
<evidence type="ECO:0000313" key="2">
    <source>
        <dbReference type="Proteomes" id="UP000260351"/>
    </source>
</evidence>
<keyword evidence="2" id="KW-1185">Reference proteome</keyword>